<evidence type="ECO:0000313" key="2">
    <source>
        <dbReference type="Proteomes" id="UP000305654"/>
    </source>
</evidence>
<dbReference type="Gene3D" id="2.70.98.10">
    <property type="match status" value="1"/>
</dbReference>
<dbReference type="GO" id="GO:0005975">
    <property type="term" value="P:carbohydrate metabolic process"/>
    <property type="evidence" value="ECO:0007669"/>
    <property type="project" value="InterPro"/>
</dbReference>
<gene>
    <name evidence="1" type="ORF">FE263_19340</name>
</gene>
<evidence type="ECO:0000313" key="1">
    <source>
        <dbReference type="EMBL" id="TLU71007.1"/>
    </source>
</evidence>
<proteinExistence type="predicted"/>
<dbReference type="InterPro" id="IPR008183">
    <property type="entry name" value="Aldose_1/G6P_1-epimerase"/>
</dbReference>
<dbReference type="GO" id="GO:0030246">
    <property type="term" value="F:carbohydrate binding"/>
    <property type="evidence" value="ECO:0007669"/>
    <property type="project" value="InterPro"/>
</dbReference>
<dbReference type="InterPro" id="IPR014718">
    <property type="entry name" value="GH-type_carb-bd"/>
</dbReference>
<reference evidence="1 2" key="1">
    <citation type="submission" date="2019-05" db="EMBL/GenBank/DDBJ databases">
        <authorList>
            <person name="Pankratov T."/>
            <person name="Grouzdev D."/>
        </authorList>
    </citation>
    <scope>NUCLEOTIDE SEQUENCE [LARGE SCALE GENOMIC DNA]</scope>
    <source>
        <strain evidence="1 2">KEBCLARHB70R</strain>
    </source>
</reference>
<dbReference type="Pfam" id="PF01263">
    <property type="entry name" value="Aldose_epim"/>
    <property type="match status" value="1"/>
</dbReference>
<dbReference type="InterPro" id="IPR011013">
    <property type="entry name" value="Gal_mutarotase_sf_dom"/>
</dbReference>
<sequence length="297" mass="32307">MSAGELHTIQDGGLSATISTDGAELHSIRTAGGRELLWQAGPEWPRHAPVLFPIVGRLAGDRLLHDGAATRMTQHGFARDRAFTFIERDRSECRLVLEDDEQSRAIYPFGFRLEIAYGIDGSTLTVSYHLANPGHDVLPASLGAHPAFAWPLEPGLAADAHEILFDSEEPAPIRRVTGGLLRPDVEPSPVRGRRLELTPSLFTDDAVILDEPVSRGLRYGIPDGPALRIGWTNFSQLGIWSKPVGDGTAPFLCIEPWNGLASPQDFEGEFMDKPHLMMIPPGGSIGAAWTVTPERIA</sequence>
<keyword evidence="2" id="KW-1185">Reference proteome</keyword>
<dbReference type="Proteomes" id="UP000305654">
    <property type="component" value="Unassembled WGS sequence"/>
</dbReference>
<comment type="caution">
    <text evidence="1">The sequence shown here is derived from an EMBL/GenBank/DDBJ whole genome shotgun (WGS) entry which is preliminary data.</text>
</comment>
<accession>A0A5R9J3C3</accession>
<dbReference type="OrthoDB" id="9795355at2"/>
<dbReference type="InterPro" id="IPR037481">
    <property type="entry name" value="LacX"/>
</dbReference>
<dbReference type="RefSeq" id="WP_138327677.1">
    <property type="nucleotide sequence ID" value="NZ_VCDI01000009.1"/>
</dbReference>
<dbReference type="CDD" id="cd09024">
    <property type="entry name" value="Aldose_epim_lacX"/>
    <property type="match status" value="1"/>
</dbReference>
<protein>
    <submittedName>
        <fullName evidence="1">Aldose 1-epimerase family protein</fullName>
    </submittedName>
</protein>
<organism evidence="1 2">
    <name type="scientific">Lichenicoccus roseus</name>
    <dbReference type="NCBI Taxonomy" id="2683649"/>
    <lineage>
        <taxon>Bacteria</taxon>
        <taxon>Pseudomonadati</taxon>
        <taxon>Pseudomonadota</taxon>
        <taxon>Alphaproteobacteria</taxon>
        <taxon>Acetobacterales</taxon>
        <taxon>Acetobacteraceae</taxon>
        <taxon>Lichenicoccus</taxon>
    </lineage>
</organism>
<dbReference type="AlphaFoldDB" id="A0A5R9J3C3"/>
<dbReference type="EMBL" id="VCDI01000009">
    <property type="protein sequence ID" value="TLU71007.1"/>
    <property type="molecule type" value="Genomic_DNA"/>
</dbReference>
<dbReference type="SUPFAM" id="SSF74650">
    <property type="entry name" value="Galactose mutarotase-like"/>
    <property type="match status" value="1"/>
</dbReference>
<name>A0A5R9J3C3_9PROT</name>
<dbReference type="GO" id="GO:0016853">
    <property type="term" value="F:isomerase activity"/>
    <property type="evidence" value="ECO:0007669"/>
    <property type="project" value="InterPro"/>
</dbReference>